<dbReference type="EMBL" id="JARBHB010000002">
    <property type="protein sequence ID" value="KAJ8892691.1"/>
    <property type="molecule type" value="Genomic_DNA"/>
</dbReference>
<dbReference type="Proteomes" id="UP001159363">
    <property type="component" value="Chromosome 2"/>
</dbReference>
<feature type="compositionally biased region" description="Basic and acidic residues" evidence="1">
    <location>
        <begin position="265"/>
        <end position="284"/>
    </location>
</feature>
<evidence type="ECO:0000313" key="3">
    <source>
        <dbReference type="Proteomes" id="UP001159363"/>
    </source>
</evidence>
<gene>
    <name evidence="2" type="ORF">PR048_005272</name>
</gene>
<feature type="region of interest" description="Disordered" evidence="1">
    <location>
        <begin position="213"/>
        <end position="239"/>
    </location>
</feature>
<feature type="region of interest" description="Disordered" evidence="1">
    <location>
        <begin position="75"/>
        <end position="94"/>
    </location>
</feature>
<feature type="compositionally biased region" description="Polar residues" evidence="1">
    <location>
        <begin position="75"/>
        <end position="90"/>
    </location>
</feature>
<feature type="compositionally biased region" description="Polar residues" evidence="1">
    <location>
        <begin position="356"/>
        <end position="367"/>
    </location>
</feature>
<protein>
    <submittedName>
        <fullName evidence="2">Uncharacterized protein</fullName>
    </submittedName>
</protein>
<sequence length="367" mass="40749">MICENTNMLMLSRMVDMNLRHVYDDHVNVLTTRSHFKGMCSLCWQEKYGILMIIKDCPPHKGRTRDVDELQNKSLSALTTDESTTPATKKNNLDIDDTAESEYVHEYSIVDDYDYSVGSKDDDFLDISPTVPVSILGRISIWVPLECSHTSKMNCEYEGLPLTPTIIDLRPASSPTKVIFHCLSPTTEVGCNRFGARREKIEVDLMSKSNMERGVGQQAGRSVKMSEGGGGISKQKAAHEESSLGCQTIESRAICGVRLGNNKHGQLEHERWPAEQGRRDKVRGETSPGRCAPVGYTKEATRCPERSTSESCTTSESCERNRSSTQSMVSDKPSTSLTGHQTFKLLPSRARRRGNSAFSLSPSTLSI</sequence>
<feature type="compositionally biased region" description="Polar residues" evidence="1">
    <location>
        <begin position="323"/>
        <end position="341"/>
    </location>
</feature>
<evidence type="ECO:0000256" key="1">
    <source>
        <dbReference type="SAM" id="MobiDB-lite"/>
    </source>
</evidence>
<organism evidence="2 3">
    <name type="scientific">Dryococelus australis</name>
    <dbReference type="NCBI Taxonomy" id="614101"/>
    <lineage>
        <taxon>Eukaryota</taxon>
        <taxon>Metazoa</taxon>
        <taxon>Ecdysozoa</taxon>
        <taxon>Arthropoda</taxon>
        <taxon>Hexapoda</taxon>
        <taxon>Insecta</taxon>
        <taxon>Pterygota</taxon>
        <taxon>Neoptera</taxon>
        <taxon>Polyneoptera</taxon>
        <taxon>Phasmatodea</taxon>
        <taxon>Verophasmatodea</taxon>
        <taxon>Anareolatae</taxon>
        <taxon>Phasmatidae</taxon>
        <taxon>Eurycanthinae</taxon>
        <taxon>Dryococelus</taxon>
    </lineage>
</organism>
<reference evidence="2 3" key="1">
    <citation type="submission" date="2023-02" db="EMBL/GenBank/DDBJ databases">
        <title>LHISI_Scaffold_Assembly.</title>
        <authorList>
            <person name="Stuart O.P."/>
            <person name="Cleave R."/>
            <person name="Magrath M.J.L."/>
            <person name="Mikheyev A.S."/>
        </authorList>
    </citation>
    <scope>NUCLEOTIDE SEQUENCE [LARGE SCALE GENOMIC DNA]</scope>
    <source>
        <strain evidence="2">Daus_M_001</strain>
        <tissue evidence="2">Leg muscle</tissue>
    </source>
</reference>
<keyword evidence="3" id="KW-1185">Reference proteome</keyword>
<comment type="caution">
    <text evidence="2">The sequence shown here is derived from an EMBL/GenBank/DDBJ whole genome shotgun (WGS) entry which is preliminary data.</text>
</comment>
<proteinExistence type="predicted"/>
<evidence type="ECO:0000313" key="2">
    <source>
        <dbReference type="EMBL" id="KAJ8892691.1"/>
    </source>
</evidence>
<name>A0ABQ9I7T9_9NEOP</name>
<accession>A0ABQ9I7T9</accession>
<feature type="region of interest" description="Disordered" evidence="1">
    <location>
        <begin position="265"/>
        <end position="367"/>
    </location>
</feature>
<feature type="compositionally biased region" description="Basic and acidic residues" evidence="1">
    <location>
        <begin position="299"/>
        <end position="308"/>
    </location>
</feature>